<comment type="caution">
    <text evidence="4">The sequence shown here is derived from an EMBL/GenBank/DDBJ whole genome shotgun (WGS) entry which is preliminary data.</text>
</comment>
<keyword evidence="1" id="KW-0812">Transmembrane</keyword>
<keyword evidence="5" id="KW-1185">Reference proteome</keyword>
<evidence type="ECO:0000256" key="1">
    <source>
        <dbReference type="SAM" id="Phobius"/>
    </source>
</evidence>
<name>A0A2T0B5R7_9CLOT</name>
<dbReference type="Proteomes" id="UP000239471">
    <property type="component" value="Unassembled WGS sequence"/>
</dbReference>
<dbReference type="Pfam" id="PF23543">
    <property type="entry name" value="DUF6688_C"/>
    <property type="match status" value="1"/>
</dbReference>
<dbReference type="InterPro" id="IPR056491">
    <property type="entry name" value="DUF6688_C"/>
</dbReference>
<evidence type="ECO:0000259" key="3">
    <source>
        <dbReference type="Pfam" id="PF23543"/>
    </source>
</evidence>
<evidence type="ECO:0000259" key="2">
    <source>
        <dbReference type="Pfam" id="PF20394"/>
    </source>
</evidence>
<evidence type="ECO:0000313" key="5">
    <source>
        <dbReference type="Proteomes" id="UP000239471"/>
    </source>
</evidence>
<feature type="transmembrane region" description="Helical" evidence="1">
    <location>
        <begin position="209"/>
        <end position="232"/>
    </location>
</feature>
<feature type="domain" description="DUF6688" evidence="3">
    <location>
        <begin position="263"/>
        <end position="374"/>
    </location>
</feature>
<dbReference type="Pfam" id="PF20394">
    <property type="entry name" value="DUF6688"/>
    <property type="match status" value="1"/>
</dbReference>
<feature type="domain" description="DUF6688" evidence="2">
    <location>
        <begin position="13"/>
        <end position="260"/>
    </location>
</feature>
<feature type="transmembrane region" description="Helical" evidence="1">
    <location>
        <begin position="48"/>
        <end position="67"/>
    </location>
</feature>
<keyword evidence="1" id="KW-1133">Transmembrane helix</keyword>
<feature type="transmembrane region" description="Helical" evidence="1">
    <location>
        <begin position="87"/>
        <end position="109"/>
    </location>
</feature>
<protein>
    <submittedName>
        <fullName evidence="4">Uncharacterized protein</fullName>
    </submittedName>
</protein>
<feature type="transmembrane region" description="Helical" evidence="1">
    <location>
        <begin position="155"/>
        <end position="174"/>
    </location>
</feature>
<gene>
    <name evidence="4" type="ORF">CLVI_33940</name>
</gene>
<keyword evidence="1" id="KW-0472">Membrane</keyword>
<dbReference type="RefSeq" id="WP_242980755.1">
    <property type="nucleotide sequence ID" value="NZ_PVXQ01000069.1"/>
</dbReference>
<organism evidence="4 5">
    <name type="scientific">Clostridium vincentii</name>
    <dbReference type="NCBI Taxonomy" id="52704"/>
    <lineage>
        <taxon>Bacteria</taxon>
        <taxon>Bacillati</taxon>
        <taxon>Bacillota</taxon>
        <taxon>Clostridia</taxon>
        <taxon>Eubacteriales</taxon>
        <taxon>Clostridiaceae</taxon>
        <taxon>Clostridium</taxon>
    </lineage>
</organism>
<dbReference type="InterPro" id="IPR046510">
    <property type="entry name" value="DUF6688_N"/>
</dbReference>
<dbReference type="EMBL" id="PVXQ01000069">
    <property type="protein sequence ID" value="PRR79212.1"/>
    <property type="molecule type" value="Genomic_DNA"/>
</dbReference>
<dbReference type="AlphaFoldDB" id="A0A2T0B5R7"/>
<proteinExistence type="predicted"/>
<accession>A0A2T0B5R7</accession>
<feature type="transmembrane region" description="Helical" evidence="1">
    <location>
        <begin position="6"/>
        <end position="27"/>
    </location>
</feature>
<reference evidence="4 5" key="1">
    <citation type="submission" date="2018-03" db="EMBL/GenBank/DDBJ databases">
        <title>Genome sequence of Clostridium vincentii DSM 10228.</title>
        <authorList>
            <person name="Poehlein A."/>
            <person name="Daniel R."/>
        </authorList>
    </citation>
    <scope>NUCLEOTIDE SEQUENCE [LARGE SCALE GENOMIC DNA]</scope>
    <source>
        <strain evidence="4 5">DSM 10228</strain>
    </source>
</reference>
<feature type="transmembrane region" description="Helical" evidence="1">
    <location>
        <begin position="342"/>
        <end position="361"/>
    </location>
</feature>
<sequence length="374" mass="42709">MGTDELTSMIIISILCIALLGVPLLLTTINIINLFKKNPIKDNLCDKCTMILGSIYSIIIFLTILSGKDYQESLVNGGMENSKHTPIASWHLPTIAFIMLIGVVGFLILQSLKDKLPPLIAALCLSCIYIGNLLGLIYAIQLSNNLIEPLELPGAGFWALLFPINYFLCSIRLIKNTIKFQVDYINSQGFKYNNFILSKCKKLLSSSTGWLIFTFILMIPILCIILIILVLFGQQPDAIIKAFTETSDWTLSKQISPPPIEYDGHYLCTVSLRDHKELVKPTRYGIRHKNKIIVNRQLCVANAFEDYIKEKLPRSHHFIRYIYDKYGYPLSKHIDTSFKADIVYILMKPLEYFFVIFLYAFDKKPENRIATQYI</sequence>
<evidence type="ECO:0000313" key="4">
    <source>
        <dbReference type="EMBL" id="PRR79212.1"/>
    </source>
</evidence>
<feature type="transmembrane region" description="Helical" evidence="1">
    <location>
        <begin position="116"/>
        <end position="140"/>
    </location>
</feature>